<dbReference type="AlphaFoldDB" id="A0A4R6H0W9"/>
<comment type="caution">
    <text evidence="2">The sequence shown here is derived from an EMBL/GenBank/DDBJ whole genome shotgun (WGS) entry which is preliminary data.</text>
</comment>
<evidence type="ECO:0000313" key="2">
    <source>
        <dbReference type="EMBL" id="TDO01397.1"/>
    </source>
</evidence>
<dbReference type="OrthoDB" id="1067445at2"/>
<evidence type="ECO:0000256" key="1">
    <source>
        <dbReference type="SAM" id="SignalP"/>
    </source>
</evidence>
<feature type="signal peptide" evidence="1">
    <location>
        <begin position="1"/>
        <end position="18"/>
    </location>
</feature>
<feature type="chain" id="PRO_5021017647" description="Conjugative transposon protein TraO" evidence="1">
    <location>
        <begin position="19"/>
        <end position="153"/>
    </location>
</feature>
<keyword evidence="1" id="KW-0732">Signal</keyword>
<sequence length="153" mass="17236">MKKTVFILILLITAFSNARSQEGCTYLLLKAGPVYESAWTGTVGVDLNTKYHNSAELSFSYYKADQKSYDNLLVGMFYKPVLARSRNTTFKFRLGSHIGTDNSDFILAALGGIEFLQSLAPGFDLIISNTSGYYFWARNHWRVSAEFGFRISL</sequence>
<name>A0A4R6H0W9_9BACT</name>
<organism evidence="2 3">
    <name type="scientific">Sunxiuqinia elliptica</name>
    <dbReference type="NCBI Taxonomy" id="655355"/>
    <lineage>
        <taxon>Bacteria</taxon>
        <taxon>Pseudomonadati</taxon>
        <taxon>Bacteroidota</taxon>
        <taxon>Bacteroidia</taxon>
        <taxon>Marinilabiliales</taxon>
        <taxon>Prolixibacteraceae</taxon>
        <taxon>Sunxiuqinia</taxon>
    </lineage>
</organism>
<proteinExistence type="predicted"/>
<evidence type="ECO:0000313" key="3">
    <source>
        <dbReference type="Proteomes" id="UP000294848"/>
    </source>
</evidence>
<protein>
    <recommendedName>
        <fullName evidence="4">Conjugative transposon protein TraO</fullName>
    </recommendedName>
</protein>
<dbReference type="EMBL" id="SNWI01000005">
    <property type="protein sequence ID" value="TDO01397.1"/>
    <property type="molecule type" value="Genomic_DNA"/>
</dbReference>
<dbReference type="Proteomes" id="UP000294848">
    <property type="component" value="Unassembled WGS sequence"/>
</dbReference>
<evidence type="ECO:0008006" key="4">
    <source>
        <dbReference type="Google" id="ProtNLM"/>
    </source>
</evidence>
<accession>A0A4R6H0W9</accession>
<dbReference type="RefSeq" id="WP_133465298.1">
    <property type="nucleotide sequence ID" value="NZ_SNWI01000005.1"/>
</dbReference>
<reference evidence="2 3" key="1">
    <citation type="submission" date="2019-03" db="EMBL/GenBank/DDBJ databases">
        <title>Freshwater and sediment microbial communities from various areas in North America, analyzing microbe dynamics in response to fracking.</title>
        <authorList>
            <person name="Lamendella R."/>
        </authorList>
    </citation>
    <scope>NUCLEOTIDE SEQUENCE [LARGE SCALE GENOMIC DNA]</scope>
    <source>
        <strain evidence="2 3">114D</strain>
    </source>
</reference>
<gene>
    <name evidence="2" type="ORF">DET52_105256</name>
</gene>